<dbReference type="EMBL" id="CP002590">
    <property type="protein sequence ID" value="AEA12165.1"/>
    <property type="molecule type" value="Genomic_DNA"/>
</dbReference>
<accession>F2L4I7</accession>
<keyword evidence="3" id="KW-1185">Reference proteome</keyword>
<reference key="2">
    <citation type="submission" date="2011-03" db="EMBL/GenBank/DDBJ databases">
        <title>Complete genome sequence of the thermoacidophilic crenarchaeon Thermoproteus uzoniensis 768-20.</title>
        <authorList>
            <person name="Mardanov A.V."/>
            <person name="Gumerov V.M."/>
            <person name="Beletsky A.V."/>
            <person name="Prokofeva M.I."/>
            <person name="Bonch-Osmolovskaya E.A."/>
            <person name="Ravin N.V."/>
            <person name="Skryabin K.G."/>
        </authorList>
    </citation>
    <scope>NUCLEOTIDE SEQUENCE</scope>
    <source>
        <strain>768-20</strain>
    </source>
</reference>
<dbReference type="HOGENOM" id="CLU_191935_1_0_2"/>
<dbReference type="AlphaFoldDB" id="F2L4I7"/>
<organism evidence="2 3">
    <name type="scientific">Thermoproteus uzoniensis (strain 768-20)</name>
    <dbReference type="NCBI Taxonomy" id="999630"/>
    <lineage>
        <taxon>Archaea</taxon>
        <taxon>Thermoproteota</taxon>
        <taxon>Thermoprotei</taxon>
        <taxon>Thermoproteales</taxon>
        <taxon>Thermoproteaceae</taxon>
        <taxon>Thermoproteus</taxon>
    </lineage>
</organism>
<sequence length="67" mass="7848">MMLKRKKKELDEDEEIEKLLRDDATADDAAEGNDEDRYLKIKIEVEGLRELTQALEELVEAIKSREK</sequence>
<reference evidence="2 3" key="1">
    <citation type="journal article" date="2011" name="J. Bacteriol.">
        <title>Complete genome sequence of the thermoacidophilic crenarchaeon Thermoproteus uzoniensis 768-20.</title>
        <authorList>
            <person name="Mardanov A.V."/>
            <person name="Gumerov V.M."/>
            <person name="Beletsky A.V."/>
            <person name="Prokofeva M.I."/>
            <person name="Bonch-Osmolovskaya E.A."/>
            <person name="Ravin N.V."/>
            <person name="Skryabin K.G."/>
        </authorList>
    </citation>
    <scope>NUCLEOTIDE SEQUENCE [LARGE SCALE GENOMIC DNA]</scope>
    <source>
        <strain evidence="2 3">768-20</strain>
    </source>
</reference>
<gene>
    <name evidence="2" type="ordered locus">TUZN_0673</name>
</gene>
<name>F2L4I7_THEU7</name>
<dbReference type="STRING" id="999630.TUZN_0673"/>
<protein>
    <submittedName>
        <fullName evidence="2">Uncharacterized protein</fullName>
    </submittedName>
</protein>
<dbReference type="KEGG" id="tuz:TUZN_0673"/>
<dbReference type="Proteomes" id="UP000008138">
    <property type="component" value="Chromosome"/>
</dbReference>
<keyword evidence="1" id="KW-0175">Coiled coil</keyword>
<evidence type="ECO:0000313" key="2">
    <source>
        <dbReference type="EMBL" id="AEA12165.1"/>
    </source>
</evidence>
<proteinExistence type="predicted"/>
<feature type="coiled-coil region" evidence="1">
    <location>
        <begin position="3"/>
        <end position="65"/>
    </location>
</feature>
<evidence type="ECO:0000313" key="3">
    <source>
        <dbReference type="Proteomes" id="UP000008138"/>
    </source>
</evidence>
<evidence type="ECO:0000256" key="1">
    <source>
        <dbReference type="SAM" id="Coils"/>
    </source>
</evidence>